<name>A0A0A9DCV1_ARUDO</name>
<evidence type="ECO:0000313" key="1">
    <source>
        <dbReference type="EMBL" id="JAD81567.1"/>
    </source>
</evidence>
<dbReference type="AlphaFoldDB" id="A0A0A9DCV1"/>
<dbReference type="EMBL" id="GBRH01216328">
    <property type="protein sequence ID" value="JAD81567.1"/>
    <property type="molecule type" value="Transcribed_RNA"/>
</dbReference>
<organism evidence="1">
    <name type="scientific">Arundo donax</name>
    <name type="common">Giant reed</name>
    <name type="synonym">Donax arundinaceus</name>
    <dbReference type="NCBI Taxonomy" id="35708"/>
    <lineage>
        <taxon>Eukaryota</taxon>
        <taxon>Viridiplantae</taxon>
        <taxon>Streptophyta</taxon>
        <taxon>Embryophyta</taxon>
        <taxon>Tracheophyta</taxon>
        <taxon>Spermatophyta</taxon>
        <taxon>Magnoliopsida</taxon>
        <taxon>Liliopsida</taxon>
        <taxon>Poales</taxon>
        <taxon>Poaceae</taxon>
        <taxon>PACMAD clade</taxon>
        <taxon>Arundinoideae</taxon>
        <taxon>Arundineae</taxon>
        <taxon>Arundo</taxon>
    </lineage>
</organism>
<protein>
    <submittedName>
        <fullName evidence="1">Uncharacterized protein</fullName>
    </submittedName>
</protein>
<reference evidence="1" key="2">
    <citation type="journal article" date="2015" name="Data Brief">
        <title>Shoot transcriptome of the giant reed, Arundo donax.</title>
        <authorList>
            <person name="Barrero R.A."/>
            <person name="Guerrero F.D."/>
            <person name="Moolhuijzen P."/>
            <person name="Goolsby J.A."/>
            <person name="Tidwell J."/>
            <person name="Bellgard S.E."/>
            <person name="Bellgard M.I."/>
        </authorList>
    </citation>
    <scope>NUCLEOTIDE SEQUENCE</scope>
    <source>
        <tissue evidence="1">Shoot tissue taken approximately 20 cm above the soil surface</tissue>
    </source>
</reference>
<reference evidence="1" key="1">
    <citation type="submission" date="2014-09" db="EMBL/GenBank/DDBJ databases">
        <authorList>
            <person name="Magalhaes I.L.F."/>
            <person name="Oliveira U."/>
            <person name="Santos F.R."/>
            <person name="Vidigal T.H.D.A."/>
            <person name="Brescovit A.D."/>
            <person name="Santos A.J."/>
        </authorList>
    </citation>
    <scope>NUCLEOTIDE SEQUENCE</scope>
    <source>
        <tissue evidence="1">Shoot tissue taken approximately 20 cm above the soil surface</tissue>
    </source>
</reference>
<sequence>MLSCHSTMMLISLHCSGKAYDDTLLAKFESVYTDSGDHSSTMVCFYACSFFNLANFSHYLLSPSTAVASGLFSM</sequence>
<accession>A0A0A9DCV1</accession>
<proteinExistence type="predicted"/>